<dbReference type="FunFam" id="2.30.30.40:FF:000072">
    <property type="entry name" value="Unconventional Myosin IB"/>
    <property type="match status" value="1"/>
</dbReference>
<dbReference type="Gene3D" id="2.30.29.30">
    <property type="entry name" value="Pleckstrin-homology domain (PH domain)/Phosphotyrosine-binding domain (PTB)"/>
    <property type="match status" value="1"/>
</dbReference>
<feature type="region of interest" description="Disordered" evidence="7">
    <location>
        <begin position="315"/>
        <end position="396"/>
    </location>
</feature>
<dbReference type="Gene3D" id="1.20.900.10">
    <property type="entry name" value="Dbl homology (DH) domain"/>
    <property type="match status" value="1"/>
</dbReference>
<evidence type="ECO:0000256" key="2">
    <source>
        <dbReference type="ARBA" id="ARBA00022443"/>
    </source>
</evidence>
<dbReference type="PROSITE" id="PS00018">
    <property type="entry name" value="EF_HAND_1"/>
    <property type="match status" value="2"/>
</dbReference>
<dbReference type="Pfam" id="PF12763">
    <property type="entry name" value="EH"/>
    <property type="match status" value="2"/>
</dbReference>
<feature type="domain" description="SH3" evidence="8">
    <location>
        <begin position="632"/>
        <end position="693"/>
    </location>
</feature>
<feature type="coiled-coil region" evidence="6">
    <location>
        <begin position="528"/>
        <end position="583"/>
    </location>
</feature>
<keyword evidence="2 5" id="KW-0728">SH3 domain</keyword>
<reference evidence="13" key="1">
    <citation type="submission" date="2020-11" db="EMBL/GenBank/DDBJ databases">
        <authorList>
            <person name="Tran Van P."/>
        </authorList>
    </citation>
    <scope>NUCLEOTIDE SEQUENCE</scope>
</reference>
<evidence type="ECO:0000259" key="11">
    <source>
        <dbReference type="PROSITE" id="PS50031"/>
    </source>
</evidence>
<dbReference type="CDD" id="cd11839">
    <property type="entry name" value="SH3_Intersectin_4"/>
    <property type="match status" value="1"/>
</dbReference>
<dbReference type="InterPro" id="IPR035899">
    <property type="entry name" value="DBL_dom_sf"/>
</dbReference>
<dbReference type="GO" id="GO:0005737">
    <property type="term" value="C:cytoplasm"/>
    <property type="evidence" value="ECO:0007669"/>
    <property type="project" value="UniProtKB-SubCell"/>
</dbReference>
<dbReference type="CDD" id="cd11837">
    <property type="entry name" value="SH3_Intersectin_2"/>
    <property type="match status" value="1"/>
</dbReference>
<dbReference type="Pfam" id="PF14604">
    <property type="entry name" value="SH3_9"/>
    <property type="match status" value="2"/>
</dbReference>
<dbReference type="OrthoDB" id="207120at2759"/>
<dbReference type="PRINTS" id="PR00452">
    <property type="entry name" value="SH3DOMAIN"/>
</dbReference>
<dbReference type="PANTHER" id="PTHR46006">
    <property type="entry name" value="RHO GUANINE NUCLEOTIDE EXCHANGE FACTOR AT 64C, ISOFORM A"/>
    <property type="match status" value="1"/>
</dbReference>
<evidence type="ECO:0000256" key="3">
    <source>
        <dbReference type="ARBA" id="ARBA00022490"/>
    </source>
</evidence>
<dbReference type="PROSITE" id="PS50003">
    <property type="entry name" value="PH_DOMAIN"/>
    <property type="match status" value="1"/>
</dbReference>
<dbReference type="Gene3D" id="1.10.238.10">
    <property type="entry name" value="EF-hand"/>
    <property type="match status" value="2"/>
</dbReference>
<dbReference type="GO" id="GO:0005509">
    <property type="term" value="F:calcium ion binding"/>
    <property type="evidence" value="ECO:0007669"/>
    <property type="project" value="InterPro"/>
</dbReference>
<dbReference type="SUPFAM" id="SSF48065">
    <property type="entry name" value="DBL homology domain (DH-domain)"/>
    <property type="match status" value="1"/>
</dbReference>
<dbReference type="EMBL" id="OC860745">
    <property type="protein sequence ID" value="CAD7628856.1"/>
    <property type="molecule type" value="Genomic_DNA"/>
</dbReference>
<gene>
    <name evidence="13" type="ORF">OSB1V03_LOCUS9275</name>
</gene>
<dbReference type="SMART" id="SM00027">
    <property type="entry name" value="EH"/>
    <property type="match status" value="2"/>
</dbReference>
<dbReference type="PROSITE" id="PS50031">
    <property type="entry name" value="EH"/>
    <property type="match status" value="2"/>
</dbReference>
<keyword evidence="14" id="KW-1185">Reference proteome</keyword>
<dbReference type="Proteomes" id="UP000759131">
    <property type="component" value="Unassembled WGS sequence"/>
</dbReference>
<keyword evidence="3" id="KW-0963">Cytoplasm</keyword>
<evidence type="ECO:0000256" key="7">
    <source>
        <dbReference type="SAM" id="MobiDB-lite"/>
    </source>
</evidence>
<dbReference type="EMBL" id="CAJPIZ010006170">
    <property type="protein sequence ID" value="CAG2109286.1"/>
    <property type="molecule type" value="Genomic_DNA"/>
</dbReference>
<feature type="domain" description="SH3" evidence="8">
    <location>
        <begin position="757"/>
        <end position="815"/>
    </location>
</feature>
<evidence type="ECO:0000313" key="13">
    <source>
        <dbReference type="EMBL" id="CAD7628856.1"/>
    </source>
</evidence>
<feature type="domain" description="PH" evidence="9">
    <location>
        <begin position="1353"/>
        <end position="1466"/>
    </location>
</feature>
<dbReference type="CDD" id="cd00052">
    <property type="entry name" value="EH"/>
    <property type="match status" value="2"/>
</dbReference>
<dbReference type="GO" id="GO:0035025">
    <property type="term" value="P:positive regulation of Rho protein signal transduction"/>
    <property type="evidence" value="ECO:0007669"/>
    <property type="project" value="TreeGrafter"/>
</dbReference>
<dbReference type="SMART" id="SM00326">
    <property type="entry name" value="SH3"/>
    <property type="match status" value="5"/>
</dbReference>
<evidence type="ECO:0000259" key="12">
    <source>
        <dbReference type="PROSITE" id="PS50222"/>
    </source>
</evidence>
<evidence type="ECO:0000259" key="8">
    <source>
        <dbReference type="PROSITE" id="PS50002"/>
    </source>
</evidence>
<dbReference type="PANTHER" id="PTHR46006:SF6">
    <property type="entry name" value="INTERSECTIN-2 ISOFORM X1"/>
    <property type="match status" value="1"/>
</dbReference>
<sequence>MSLSSPPSDPFVVTPDQKARYESQFVRICNSRSEFMSGDQAKNVMLASGLPPNVLAHIWSLADVDSDGQMDINEFSIALHLISLRLRGVDLPQTLPQSLKVLVETPAFAAFTDFGSFGVPNAPTQPSMAATAVSYATNMTSSAPPPRPAPPAADMKVQRSGSITSGDYPNSMLLTEWAIPQPSKLKYTQQFNSHDRTRTGFLTGPQARNILIESKLPQPVLAQIWNLSDIDSDGRLTCDEFVVAMHLIDCVRAGDTLPTVLPPDLIPPSYRRKRSLSGVTAIPTISPAMAPAVDNIAEESAQFVATFEDKRRENFEKGQAELDRRRQALLETQKREREDRERKEREEHQKREQIRLEQERKRQAELERQAERQREMETEKEEQRRKQLEQREAARREMERQRMIEWENTRKQDLINQKIKTQEEVLKLKSKKKSLALDMERVNNKLNELNGTVAETRKKVVDIKADIDSMRLERDQKLGLLSSIKAQIKALNDRQLYIEQEKLNLTQQLKNTAAAAGVENAGTDQFALQNKQIMINQLKSQIEQFETEKTTKMADLANNNTQLTELRDNLKQMIEKTTQLANAYDMKRLEAQEFRDCQSVHVNEDVNAGWGQAVPTVEWPTDNSALKSSATVTKVKYKCLYAFTARNQDELTVEPGDIVIVDRSACSEPGWLSGQVRDHVGWFPEAYVELMEGESIKNESDTNFELRRTPLEGIAEEPQNGNESEVIATKVSTQFSAPDDSSFQPSIADPKSSELTADTIKAVAQYPWKAKEDNHLSFAKGDIIIIKEQQDMWWFGQIGDTSGWFPKSYVKPIGEGGNVAQEDEYYLALYPFESQEPGDLSFEANELIKVVKKEGDWWTGVISDLRQGVFPSNYVRSAQPEEIPNPVLTEPNIPAPKTTCAPPFQSQMSAPTPPPTSDGEKSKLKKLEIVTVIAPYKATGPEQLSLEKQQLIQVRKKTSSGWWEGEMQVKGKKKQVGWFPASYVKALNPSSGSGGSSARSTPDPIRQKASDDKDSERVIALYAFRAQHDDELTFETNDIIKVLAKEDTTWWRGQLISTGAIGLFPSNHVEIYREQSQGIDEQISEYEYNSTDVHSNGFNSDFDDDDDEEDTTGSEYSITDDERKRQNHINEFISSENAYVVDMAIVIDVFQKPLKAKNCLTDAESESIFVNWPKLVKCNQKFLKALRIRKRNAIVSNNMTIINEISDIFCDHLTLMSDQYVKYCSRQLAAARLIQNKTENDTNFNDTAKLCSQDTRANRLPLSSYLLKPMQRITKYPLLIGKILEHTPTNHSDYTDCQKALKLSQELCKRVNEACRNTEDAQRLQWMQTQIKIDGIDQNIEFNSETNCLGRRDLLQSGTLIKANSGRELIAFLFNDFLMLTTASKELPKISNVFASEKALSCTYRIYKEPILLNDITITELSQFETNLDPNLFRIHINSKHKYLTFKANSTNERSLWLKSLDVSIRHFGDVERLELSSNKAI</sequence>
<dbReference type="InterPro" id="IPR001849">
    <property type="entry name" value="PH_domain"/>
</dbReference>
<dbReference type="Pfam" id="PF00621">
    <property type="entry name" value="RhoGEF"/>
    <property type="match status" value="1"/>
</dbReference>
<dbReference type="Pfam" id="PF16652">
    <property type="entry name" value="PH_13"/>
    <property type="match status" value="1"/>
</dbReference>
<feature type="region of interest" description="Disordered" evidence="7">
    <location>
        <begin position="1095"/>
        <end position="1115"/>
    </location>
</feature>
<keyword evidence="4" id="KW-0106">Calcium</keyword>
<evidence type="ECO:0000256" key="5">
    <source>
        <dbReference type="PROSITE-ProRule" id="PRU00192"/>
    </source>
</evidence>
<feature type="region of interest" description="Disordered" evidence="7">
    <location>
        <begin position="898"/>
        <end position="923"/>
    </location>
</feature>
<feature type="domain" description="EF-hand" evidence="12">
    <location>
        <begin position="50"/>
        <end position="85"/>
    </location>
</feature>
<dbReference type="CDD" id="cd00160">
    <property type="entry name" value="RhoGEF"/>
    <property type="match status" value="1"/>
</dbReference>
<proteinExistence type="predicted"/>
<dbReference type="GO" id="GO:0005085">
    <property type="term" value="F:guanyl-nucleotide exchange factor activity"/>
    <property type="evidence" value="ECO:0007669"/>
    <property type="project" value="InterPro"/>
</dbReference>
<dbReference type="SUPFAM" id="SSF50044">
    <property type="entry name" value="SH3-domain"/>
    <property type="match status" value="5"/>
</dbReference>
<dbReference type="InterPro" id="IPR011993">
    <property type="entry name" value="PH-like_dom_sf"/>
</dbReference>
<dbReference type="SMART" id="SM00054">
    <property type="entry name" value="EFh"/>
    <property type="match status" value="2"/>
</dbReference>
<dbReference type="InterPro" id="IPR036028">
    <property type="entry name" value="SH3-like_dom_sf"/>
</dbReference>
<comment type="subcellular location">
    <subcellularLocation>
        <location evidence="1">Cytoplasm</location>
    </subcellularLocation>
</comment>
<dbReference type="InterPro" id="IPR018247">
    <property type="entry name" value="EF_Hand_1_Ca_BS"/>
</dbReference>
<dbReference type="Gene3D" id="2.30.30.40">
    <property type="entry name" value="SH3 Domains"/>
    <property type="match status" value="5"/>
</dbReference>
<feature type="domain" description="DH" evidence="10">
    <location>
        <begin position="1124"/>
        <end position="1314"/>
    </location>
</feature>
<dbReference type="SMART" id="SM00325">
    <property type="entry name" value="RhoGEF"/>
    <property type="match status" value="1"/>
</dbReference>
<dbReference type="PROSITE" id="PS50002">
    <property type="entry name" value="SH3"/>
    <property type="match status" value="5"/>
</dbReference>
<feature type="domain" description="SH3" evidence="8">
    <location>
        <begin position="821"/>
        <end position="880"/>
    </location>
</feature>
<dbReference type="PROSITE" id="PS50222">
    <property type="entry name" value="EF_HAND_2"/>
    <property type="match status" value="2"/>
</dbReference>
<dbReference type="InterPro" id="IPR011992">
    <property type="entry name" value="EF-hand-dom_pair"/>
</dbReference>
<protein>
    <recommendedName>
        <fullName evidence="15">Intersectin-1</fullName>
    </recommendedName>
</protein>
<evidence type="ECO:0000256" key="4">
    <source>
        <dbReference type="ARBA" id="ARBA00022837"/>
    </source>
</evidence>
<dbReference type="SUPFAM" id="SSF50729">
    <property type="entry name" value="PH domain-like"/>
    <property type="match status" value="1"/>
</dbReference>
<dbReference type="InterPro" id="IPR002048">
    <property type="entry name" value="EF_hand_dom"/>
</dbReference>
<dbReference type="GO" id="GO:0016192">
    <property type="term" value="P:vesicle-mediated transport"/>
    <property type="evidence" value="ECO:0007669"/>
    <property type="project" value="UniProtKB-ARBA"/>
</dbReference>
<feature type="domain" description="SH3" evidence="8">
    <location>
        <begin position="925"/>
        <end position="989"/>
    </location>
</feature>
<accession>A0A7R9KT72</accession>
<feature type="domain" description="EF-hand" evidence="12">
    <location>
        <begin position="216"/>
        <end position="251"/>
    </location>
</feature>
<dbReference type="SMART" id="SM00233">
    <property type="entry name" value="PH"/>
    <property type="match status" value="1"/>
</dbReference>
<dbReference type="CDD" id="cd11836">
    <property type="entry name" value="SH3_Intersectin_1"/>
    <property type="match status" value="1"/>
</dbReference>
<dbReference type="InterPro" id="IPR001452">
    <property type="entry name" value="SH3_domain"/>
</dbReference>
<feature type="compositionally biased region" description="Acidic residues" evidence="7">
    <location>
        <begin position="1101"/>
        <end position="1112"/>
    </location>
</feature>
<evidence type="ECO:0000313" key="14">
    <source>
        <dbReference type="Proteomes" id="UP000759131"/>
    </source>
</evidence>
<evidence type="ECO:0000259" key="10">
    <source>
        <dbReference type="PROSITE" id="PS50010"/>
    </source>
</evidence>
<dbReference type="InterPro" id="IPR051480">
    <property type="entry name" value="Endocytic_GEF_Adapter"/>
</dbReference>
<dbReference type="PROSITE" id="PS50010">
    <property type="entry name" value="DH_2"/>
    <property type="match status" value="1"/>
</dbReference>
<organism evidence="13">
    <name type="scientific">Medioppia subpectinata</name>
    <dbReference type="NCBI Taxonomy" id="1979941"/>
    <lineage>
        <taxon>Eukaryota</taxon>
        <taxon>Metazoa</taxon>
        <taxon>Ecdysozoa</taxon>
        <taxon>Arthropoda</taxon>
        <taxon>Chelicerata</taxon>
        <taxon>Arachnida</taxon>
        <taxon>Acari</taxon>
        <taxon>Acariformes</taxon>
        <taxon>Sarcoptiformes</taxon>
        <taxon>Oribatida</taxon>
        <taxon>Brachypylina</taxon>
        <taxon>Oppioidea</taxon>
        <taxon>Oppiidae</taxon>
        <taxon>Medioppia</taxon>
    </lineage>
</organism>
<feature type="domain" description="SH3" evidence="8">
    <location>
        <begin position="1013"/>
        <end position="1074"/>
    </location>
</feature>
<name>A0A7R9KT72_9ACAR</name>
<evidence type="ECO:0000259" key="9">
    <source>
        <dbReference type="PROSITE" id="PS50003"/>
    </source>
</evidence>
<feature type="region of interest" description="Disordered" evidence="7">
    <location>
        <begin position="989"/>
        <end position="1012"/>
    </location>
</feature>
<dbReference type="SUPFAM" id="SSF47473">
    <property type="entry name" value="EF-hand"/>
    <property type="match status" value="2"/>
</dbReference>
<evidence type="ECO:0000256" key="1">
    <source>
        <dbReference type="ARBA" id="ARBA00004496"/>
    </source>
</evidence>
<dbReference type="Pfam" id="PF00018">
    <property type="entry name" value="SH3_1"/>
    <property type="match status" value="3"/>
</dbReference>
<feature type="domain" description="EH" evidence="11">
    <location>
        <begin position="17"/>
        <end position="99"/>
    </location>
</feature>
<evidence type="ECO:0008006" key="15">
    <source>
        <dbReference type="Google" id="ProtNLM"/>
    </source>
</evidence>
<dbReference type="InterPro" id="IPR000219">
    <property type="entry name" value="DH_dom"/>
</dbReference>
<evidence type="ECO:0000256" key="6">
    <source>
        <dbReference type="SAM" id="Coils"/>
    </source>
</evidence>
<feature type="domain" description="EH" evidence="11">
    <location>
        <begin position="183"/>
        <end position="272"/>
    </location>
</feature>
<keyword evidence="6" id="KW-0175">Coiled coil</keyword>
<feature type="non-terminal residue" evidence="13">
    <location>
        <position position="1482"/>
    </location>
</feature>
<dbReference type="InterPro" id="IPR000261">
    <property type="entry name" value="EH_dom"/>
</dbReference>